<dbReference type="PANTHER" id="PTHR42643">
    <property type="entry name" value="IONOTROPIC RECEPTOR 20A-RELATED"/>
    <property type="match status" value="1"/>
</dbReference>
<name>A0AAD9RRK2_9HYME</name>
<sequence length="1177" mass="135083">MNLLLQSLLLSMASKNMTLDNNSNYVQVVNSTLNILKYCTSKSNQSNVLLAGEYDEMLTNHRHFFDSIPVALVADSKYTSFELYTLTKYSFFLYTKNFQSFVHFLYKLRRFVVIASSQPILRLTLRRIQDTTWANYNGLYILIDRKTGERGCENAQSYLWAAWEFDLLKSIFLCFDPLEGVLIYSYDPYTTLAVNGWVEVERLSGRNGHPWLLLKRKYESDRALCKLLRIKRTNALHGYHVRLNAIQMPPLLKLQSNATGLDRFGGDNSKIVKTILQKLNATIDITLKNSTSLGGINKYGRMTGLMEEISDGLYDIGMNTRSYTMTWKLRCTYPHGESGICAMSQASGEMSELRKLLTFLATPFMIGMLTLCAVTWLIMAKAEGLIEAFLNILRLIVCVAILRPPRVNSYRIYICMILMLSLTANAVFQSHWYSLLTVSVSYPNIDSFHDLKKSGYKIYGTISFKDLLGDDQLQSRFHESSYFDCMDIVKNTSDAVCISDCLHMYDRIINQPNLHISKYKIREFVYTFLARENWSLFESFNKMLQKLVEAGLVARWKKESMAYIHRELQIKMLKKSAFKVLNLQHLDFSFYILVLTDGEKGIRLPSKLFDVYSTLQVKGLILNDTIVKIPPNVFEHRIPQKPDVVLAIVSSPLTLQHFFVKIKKSNLWNLASFYAIIDTESLEKNCERAYDFLRISWKNDILMSTLFCINSNNEILIYTYNPFTNVAPKEWQEVSEEFNDKKSFNDTWILYKRKLINNQTKCWEVDFVKDLTTGGHKIKAMALPIPPTLVINRNKTGWAQFEGLDAMINRVLLAKINASLEVTIIDDTSKKYSYSTLKKTIDRHLVDSLDSGEYDILLNAQYMFNRPPSASFTYPHADAGVSVLTRSAGFETGPSKILHFMNHKLIFGLCLVFIATVLILGILGGEGIISASLEMLRIATGAGVYRMPGGIPLRIYLITVILLFLITGSTFQSSLSSILTSPVALPNIDGEEELLDSTYTIYVLNDYKNAVPQENIESRMVITGHWNCSRYVIEEEDTACIAERTRLLKISFEHNLHVSKHRLMTIPQGFMVRPNWPLKARLSNLLKYMMQCGLIDYWFSTTIWVYKPQWLLKQRNLKSSGYRSMAVSDLYFAFYILLFGLAASVLAFLIELLTWKKFTGRPKKRRVDLPPLFEYAE</sequence>
<reference evidence="10" key="2">
    <citation type="journal article" date="2023" name="Commun. Biol.">
        <title>Intrasexual cuticular hydrocarbon dimorphism in a wasp sheds light on hydrocarbon biosynthesis genes in Hymenoptera.</title>
        <authorList>
            <person name="Moris V.C."/>
            <person name="Podsiadlowski L."/>
            <person name="Martin S."/>
            <person name="Oeyen J.P."/>
            <person name="Donath A."/>
            <person name="Petersen M."/>
            <person name="Wilbrandt J."/>
            <person name="Misof B."/>
            <person name="Liedtke D."/>
            <person name="Thamm M."/>
            <person name="Scheiner R."/>
            <person name="Schmitt T."/>
            <person name="Niehuis O."/>
        </authorList>
    </citation>
    <scope>NUCLEOTIDE SEQUENCE</scope>
    <source>
        <strain evidence="10">GBR_01_08_01A</strain>
    </source>
</reference>
<dbReference type="AlphaFoldDB" id="A0AAD9RRK2"/>
<reference evidence="10" key="1">
    <citation type="submission" date="2021-08" db="EMBL/GenBank/DDBJ databases">
        <authorList>
            <person name="Misof B."/>
            <person name="Oliver O."/>
            <person name="Podsiadlowski L."/>
            <person name="Donath A."/>
            <person name="Peters R."/>
            <person name="Mayer C."/>
            <person name="Rust J."/>
            <person name="Gunkel S."/>
            <person name="Lesny P."/>
            <person name="Martin S."/>
            <person name="Oeyen J.P."/>
            <person name="Petersen M."/>
            <person name="Panagiotis P."/>
            <person name="Wilbrandt J."/>
            <person name="Tanja T."/>
        </authorList>
    </citation>
    <scope>NUCLEOTIDE SEQUENCE</scope>
    <source>
        <strain evidence="10">GBR_01_08_01A</strain>
        <tissue evidence="10">Thorax + abdomen</tissue>
    </source>
</reference>
<evidence type="ECO:0000256" key="1">
    <source>
        <dbReference type="ARBA" id="ARBA00004651"/>
    </source>
</evidence>
<dbReference type="GO" id="GO:0005886">
    <property type="term" value="C:plasma membrane"/>
    <property type="evidence" value="ECO:0007669"/>
    <property type="project" value="UniProtKB-SubCell"/>
</dbReference>
<comment type="subcellular location">
    <subcellularLocation>
        <location evidence="1">Cell membrane</location>
        <topology evidence="1">Multi-pass membrane protein</topology>
    </subcellularLocation>
</comment>
<comment type="caution">
    <text evidence="10">The sequence shown here is derived from an EMBL/GenBank/DDBJ whole genome shotgun (WGS) entry which is preliminary data.</text>
</comment>
<dbReference type="InterPro" id="IPR052192">
    <property type="entry name" value="Insect_Ionotropic_Sensory_Rcpt"/>
</dbReference>
<keyword evidence="9" id="KW-0732">Signal</keyword>
<keyword evidence="7" id="KW-0325">Glycoprotein</keyword>
<evidence type="ECO:0000256" key="3">
    <source>
        <dbReference type="ARBA" id="ARBA00022692"/>
    </source>
</evidence>
<keyword evidence="5 8" id="KW-0472">Membrane</keyword>
<gene>
    <name evidence="10" type="ORF">KPH14_006981</name>
</gene>
<feature type="chain" id="PRO_5042159758" evidence="9">
    <location>
        <begin position="19"/>
        <end position="1177"/>
    </location>
</feature>
<evidence type="ECO:0000256" key="4">
    <source>
        <dbReference type="ARBA" id="ARBA00022989"/>
    </source>
</evidence>
<evidence type="ECO:0000256" key="7">
    <source>
        <dbReference type="ARBA" id="ARBA00023180"/>
    </source>
</evidence>
<dbReference type="PANTHER" id="PTHR42643:SF24">
    <property type="entry name" value="IONOTROPIC RECEPTOR 60A"/>
    <property type="match status" value="1"/>
</dbReference>
<protein>
    <submittedName>
        <fullName evidence="10">Uncharacterized protein</fullName>
    </submittedName>
</protein>
<evidence type="ECO:0000313" key="11">
    <source>
        <dbReference type="Proteomes" id="UP001258017"/>
    </source>
</evidence>
<evidence type="ECO:0000256" key="2">
    <source>
        <dbReference type="ARBA" id="ARBA00022475"/>
    </source>
</evidence>
<accession>A0AAD9RRK2</accession>
<keyword evidence="4 8" id="KW-1133">Transmembrane helix</keyword>
<proteinExistence type="predicted"/>
<keyword evidence="11" id="KW-1185">Reference proteome</keyword>
<keyword evidence="6" id="KW-0675">Receptor</keyword>
<feature type="transmembrane region" description="Helical" evidence="8">
    <location>
        <begin position="1132"/>
        <end position="1155"/>
    </location>
</feature>
<evidence type="ECO:0000313" key="10">
    <source>
        <dbReference type="EMBL" id="KAK2584632.1"/>
    </source>
</evidence>
<evidence type="ECO:0000256" key="8">
    <source>
        <dbReference type="SAM" id="Phobius"/>
    </source>
</evidence>
<feature type="transmembrane region" description="Helical" evidence="8">
    <location>
        <begin position="410"/>
        <end position="428"/>
    </location>
</feature>
<evidence type="ECO:0000256" key="9">
    <source>
        <dbReference type="SAM" id="SignalP"/>
    </source>
</evidence>
<feature type="signal peptide" evidence="9">
    <location>
        <begin position="1"/>
        <end position="18"/>
    </location>
</feature>
<dbReference type="EMBL" id="JAIFRP010000026">
    <property type="protein sequence ID" value="KAK2584632.1"/>
    <property type="molecule type" value="Genomic_DNA"/>
</dbReference>
<dbReference type="SUPFAM" id="SSF53850">
    <property type="entry name" value="Periplasmic binding protein-like II"/>
    <property type="match status" value="2"/>
</dbReference>
<keyword evidence="2" id="KW-1003">Cell membrane</keyword>
<dbReference type="Proteomes" id="UP001258017">
    <property type="component" value="Unassembled WGS sequence"/>
</dbReference>
<feature type="transmembrane region" description="Helical" evidence="8">
    <location>
        <begin position="356"/>
        <end position="378"/>
    </location>
</feature>
<evidence type="ECO:0000256" key="6">
    <source>
        <dbReference type="ARBA" id="ARBA00023170"/>
    </source>
</evidence>
<evidence type="ECO:0000256" key="5">
    <source>
        <dbReference type="ARBA" id="ARBA00023136"/>
    </source>
</evidence>
<feature type="transmembrane region" description="Helical" evidence="8">
    <location>
        <begin position="953"/>
        <end position="971"/>
    </location>
</feature>
<dbReference type="Gene3D" id="3.40.190.10">
    <property type="entry name" value="Periplasmic binding protein-like II"/>
    <property type="match status" value="1"/>
</dbReference>
<keyword evidence="3 8" id="KW-0812">Transmembrane</keyword>
<organism evidence="10 11">
    <name type="scientific">Odynerus spinipes</name>
    <dbReference type="NCBI Taxonomy" id="1348599"/>
    <lineage>
        <taxon>Eukaryota</taxon>
        <taxon>Metazoa</taxon>
        <taxon>Ecdysozoa</taxon>
        <taxon>Arthropoda</taxon>
        <taxon>Hexapoda</taxon>
        <taxon>Insecta</taxon>
        <taxon>Pterygota</taxon>
        <taxon>Neoptera</taxon>
        <taxon>Endopterygota</taxon>
        <taxon>Hymenoptera</taxon>
        <taxon>Apocrita</taxon>
        <taxon>Aculeata</taxon>
        <taxon>Vespoidea</taxon>
        <taxon>Vespidae</taxon>
        <taxon>Eumeninae</taxon>
        <taxon>Odynerus</taxon>
    </lineage>
</organism>
<feature type="transmembrane region" description="Helical" evidence="8">
    <location>
        <begin position="905"/>
        <end position="933"/>
    </location>
</feature>